<dbReference type="Pfam" id="PF01548">
    <property type="entry name" value="DEDD_Tnp_IS110"/>
    <property type="match status" value="1"/>
</dbReference>
<dbReference type="STRING" id="206665.SAMN04488516_10782"/>
<evidence type="ECO:0000313" key="2">
    <source>
        <dbReference type="EMBL" id="SDN80910.1"/>
    </source>
</evidence>
<sequence>MKQHKYIRKTSFKGKDFFIGIDVHKKAWYISIRHNGLLIKFFAMDPVPEILVNSLNKNYPNANFFMAYETGRFGFWIYRKFKKLGVKCMVVNPADIPSTHKEKDKKSDKIDSHKLARELENNNLNPIYVPPPESQHLRSLVRLYLNYTKNITRTKNQIKSFLDYNGITLPKHTSSWSNNFINYLYSITIDNRPGDKTLYK</sequence>
<name>A0A1H0EF17_9BACT</name>
<evidence type="ECO:0000259" key="1">
    <source>
        <dbReference type="Pfam" id="PF01548"/>
    </source>
</evidence>
<organism evidence="2 3">
    <name type="scientific">Desulfonauticus submarinus</name>
    <dbReference type="NCBI Taxonomy" id="206665"/>
    <lineage>
        <taxon>Bacteria</taxon>
        <taxon>Pseudomonadati</taxon>
        <taxon>Thermodesulfobacteriota</taxon>
        <taxon>Desulfovibrionia</taxon>
        <taxon>Desulfovibrionales</taxon>
        <taxon>Desulfonauticaceae</taxon>
        <taxon>Desulfonauticus</taxon>
    </lineage>
</organism>
<keyword evidence="3" id="KW-1185">Reference proteome</keyword>
<gene>
    <name evidence="2" type="ORF">SAMN04488516_10782</name>
</gene>
<dbReference type="OrthoDB" id="5453147at2"/>
<dbReference type="EMBL" id="FNIN01000007">
    <property type="protein sequence ID" value="SDN80910.1"/>
    <property type="molecule type" value="Genomic_DNA"/>
</dbReference>
<accession>A0A1H0EF17</accession>
<dbReference type="InterPro" id="IPR047650">
    <property type="entry name" value="Transpos_IS110"/>
</dbReference>
<dbReference type="InterPro" id="IPR002525">
    <property type="entry name" value="Transp_IS110-like_N"/>
</dbReference>
<dbReference type="Proteomes" id="UP000199602">
    <property type="component" value="Unassembled WGS sequence"/>
</dbReference>
<dbReference type="RefSeq" id="WP_092065579.1">
    <property type="nucleotide sequence ID" value="NZ_FNIN01000007.1"/>
</dbReference>
<protein>
    <submittedName>
        <fullName evidence="2">Transposase</fullName>
    </submittedName>
</protein>
<reference evidence="2 3" key="1">
    <citation type="submission" date="2016-10" db="EMBL/GenBank/DDBJ databases">
        <authorList>
            <person name="de Groot N.N."/>
        </authorList>
    </citation>
    <scope>NUCLEOTIDE SEQUENCE [LARGE SCALE GENOMIC DNA]</scope>
    <source>
        <strain evidence="2 3">DSM 15269</strain>
    </source>
</reference>
<dbReference type="GO" id="GO:0006313">
    <property type="term" value="P:DNA transposition"/>
    <property type="evidence" value="ECO:0007669"/>
    <property type="project" value="InterPro"/>
</dbReference>
<feature type="domain" description="Transposase IS110-like N-terminal" evidence="1">
    <location>
        <begin position="19"/>
        <end position="163"/>
    </location>
</feature>
<proteinExistence type="predicted"/>
<dbReference type="PANTHER" id="PTHR33055">
    <property type="entry name" value="TRANSPOSASE FOR INSERTION SEQUENCE ELEMENT IS1111A"/>
    <property type="match status" value="1"/>
</dbReference>
<dbReference type="GO" id="GO:0003677">
    <property type="term" value="F:DNA binding"/>
    <property type="evidence" value="ECO:0007669"/>
    <property type="project" value="InterPro"/>
</dbReference>
<dbReference type="GO" id="GO:0004803">
    <property type="term" value="F:transposase activity"/>
    <property type="evidence" value="ECO:0007669"/>
    <property type="project" value="InterPro"/>
</dbReference>
<dbReference type="AlphaFoldDB" id="A0A1H0EF17"/>
<evidence type="ECO:0000313" key="3">
    <source>
        <dbReference type="Proteomes" id="UP000199602"/>
    </source>
</evidence>